<dbReference type="Proteomes" id="UP000430146">
    <property type="component" value="Unassembled WGS sequence"/>
</dbReference>
<dbReference type="OrthoDB" id="530515at2"/>
<evidence type="ECO:0000313" key="1">
    <source>
        <dbReference type="EMBL" id="CAA0116081.1"/>
    </source>
</evidence>
<reference evidence="1 2" key="1">
    <citation type="submission" date="2019-11" db="EMBL/GenBank/DDBJ databases">
        <authorList>
            <person name="Holert J."/>
        </authorList>
    </citation>
    <scope>NUCLEOTIDE SEQUENCE [LARGE SCALE GENOMIC DNA]</scope>
    <source>
        <strain evidence="1">BC8_1</strain>
    </source>
</reference>
<protein>
    <recommendedName>
        <fullName evidence="3">Bacterial Pleckstrin homology domain-containing protein</fullName>
    </recommendedName>
</protein>
<evidence type="ECO:0008006" key="3">
    <source>
        <dbReference type="Google" id="ProtNLM"/>
    </source>
</evidence>
<evidence type="ECO:0000313" key="2">
    <source>
        <dbReference type="Proteomes" id="UP000430146"/>
    </source>
</evidence>
<sequence length="121" mass="13127">MAEIRRADGYLHVVLTPLEKVAALHGDLRVPLASVTSVTSVGVTDRPLDDVKGFRAPGLHIPGRTKIGTWRRAGRRTFAVARTRQPALRIELTGERYDALVVSVADTASVAEEIRTTQSGL</sequence>
<dbReference type="EMBL" id="CACSIP010000014">
    <property type="protein sequence ID" value="CAA0116081.1"/>
    <property type="molecule type" value="Genomic_DNA"/>
</dbReference>
<accession>A0A5S9QE60</accession>
<name>A0A5S9QE60_MYCVN</name>
<dbReference type="AlphaFoldDB" id="A0A5S9QE60"/>
<proteinExistence type="predicted"/>
<gene>
    <name evidence="1" type="ORF">AELLOGFF_03861</name>
</gene>
<dbReference type="RefSeq" id="WP_159230493.1">
    <property type="nucleotide sequence ID" value="NZ_CACSIP010000014.1"/>
</dbReference>
<keyword evidence="2" id="KW-1185">Reference proteome</keyword>
<organism evidence="1 2">
    <name type="scientific">Mycolicibacterium vanbaalenii</name>
    <name type="common">Mycobacterium vanbaalenii</name>
    <dbReference type="NCBI Taxonomy" id="110539"/>
    <lineage>
        <taxon>Bacteria</taxon>
        <taxon>Bacillati</taxon>
        <taxon>Actinomycetota</taxon>
        <taxon>Actinomycetes</taxon>
        <taxon>Mycobacteriales</taxon>
        <taxon>Mycobacteriaceae</taxon>
        <taxon>Mycolicibacterium</taxon>
    </lineage>
</organism>